<reference evidence="1" key="1">
    <citation type="submission" date="2022-06" db="EMBL/GenBank/DDBJ databases">
        <title>Natrinema sp. a new haloarchaeum isolate from saline soil.</title>
        <authorList>
            <person name="Strakova D."/>
            <person name="Galisteo C."/>
            <person name="Sanchez-Porro C."/>
            <person name="Ventosa A."/>
        </authorList>
    </citation>
    <scope>NUCLEOTIDE SEQUENCE</scope>
    <source>
        <strain evidence="1">S1CR25-10</strain>
    </source>
</reference>
<proteinExistence type="predicted"/>
<dbReference type="AlphaFoldDB" id="A0A9Q4Q092"/>
<protein>
    <submittedName>
        <fullName evidence="1">Uncharacterized protein</fullName>
    </submittedName>
</protein>
<accession>A0A9Q4Q092</accession>
<dbReference type="Proteomes" id="UP001154061">
    <property type="component" value="Unassembled WGS sequence"/>
</dbReference>
<keyword evidence="2" id="KW-1185">Reference proteome</keyword>
<dbReference type="RefSeq" id="WP_277521061.1">
    <property type="nucleotide sequence ID" value="NZ_JAMQOT010000002.1"/>
</dbReference>
<comment type="caution">
    <text evidence="1">The sequence shown here is derived from an EMBL/GenBank/DDBJ whole genome shotgun (WGS) entry which is preliminary data.</text>
</comment>
<name>A0A9Q4Q092_9EURY</name>
<organism evidence="1 2">
    <name type="scientific">Natrinema salsiterrestre</name>
    <dbReference type="NCBI Taxonomy" id="2950540"/>
    <lineage>
        <taxon>Archaea</taxon>
        <taxon>Methanobacteriati</taxon>
        <taxon>Methanobacteriota</taxon>
        <taxon>Stenosarchaea group</taxon>
        <taxon>Halobacteria</taxon>
        <taxon>Halobacteriales</taxon>
        <taxon>Natrialbaceae</taxon>
        <taxon>Natrinema</taxon>
    </lineage>
</organism>
<sequence>MKRRNVIAIGGLSAFGGTGAIVGNALYGSSSLGFERSGDSTVVRKDGERIESLSLPVTPVEDDNAVLGMSIPNRTTVQTVAVDIVWAIQRDGLWSDVIIELSVTGDVRTILDPGGATAYSSVWGSPSETKESFPSKRRYAYPLGTTAGRANTLLTVMETTHSEEDVVEVEVRLSARSLDGTRVELTAPTKLISNLD</sequence>
<dbReference type="EMBL" id="JAMQOT010000002">
    <property type="protein sequence ID" value="MDF9745574.1"/>
    <property type="molecule type" value="Genomic_DNA"/>
</dbReference>
<gene>
    <name evidence="1" type="ORF">NDI89_08235</name>
</gene>
<evidence type="ECO:0000313" key="1">
    <source>
        <dbReference type="EMBL" id="MDF9745574.1"/>
    </source>
</evidence>
<evidence type="ECO:0000313" key="2">
    <source>
        <dbReference type="Proteomes" id="UP001154061"/>
    </source>
</evidence>